<keyword evidence="1" id="KW-0812">Transmembrane</keyword>
<protein>
    <submittedName>
        <fullName evidence="2">Uncharacterized protein</fullName>
    </submittedName>
</protein>
<evidence type="ECO:0000256" key="1">
    <source>
        <dbReference type="SAM" id="Phobius"/>
    </source>
</evidence>
<accession>A0A7W9D2Z0</accession>
<dbReference type="Proteomes" id="UP000549882">
    <property type="component" value="Unassembled WGS sequence"/>
</dbReference>
<reference evidence="2 3" key="1">
    <citation type="submission" date="2020-08" db="EMBL/GenBank/DDBJ databases">
        <title>Genomic Encyclopedia of Type Strains, Phase IV (KMG-V): Genome sequencing to study the core and pangenomes of soil and plant-associated prokaryotes.</title>
        <authorList>
            <person name="Whitman W."/>
        </authorList>
    </citation>
    <scope>NUCLEOTIDE SEQUENCE [LARGE SCALE GENOMIC DNA]</scope>
    <source>
        <strain evidence="2 3">SEMIA 4064</strain>
    </source>
</reference>
<feature type="transmembrane region" description="Helical" evidence="1">
    <location>
        <begin position="50"/>
        <end position="72"/>
    </location>
</feature>
<dbReference type="EMBL" id="JACHBI010000008">
    <property type="protein sequence ID" value="MBB5575391.1"/>
    <property type="molecule type" value="Genomic_DNA"/>
</dbReference>
<organism evidence="2 3">
    <name type="scientific">Rhizobium paranaense</name>
    <dbReference type="NCBI Taxonomy" id="1650438"/>
    <lineage>
        <taxon>Bacteria</taxon>
        <taxon>Pseudomonadati</taxon>
        <taxon>Pseudomonadota</taxon>
        <taxon>Alphaproteobacteria</taxon>
        <taxon>Hyphomicrobiales</taxon>
        <taxon>Rhizobiaceae</taxon>
        <taxon>Rhizobium/Agrobacterium group</taxon>
        <taxon>Rhizobium</taxon>
    </lineage>
</organism>
<feature type="transmembrane region" description="Helical" evidence="1">
    <location>
        <begin position="84"/>
        <end position="107"/>
    </location>
</feature>
<feature type="transmembrane region" description="Helical" evidence="1">
    <location>
        <begin position="113"/>
        <end position="130"/>
    </location>
</feature>
<name>A0A7W9D2Z0_9HYPH</name>
<comment type="caution">
    <text evidence="2">The sequence shown here is derived from an EMBL/GenBank/DDBJ whole genome shotgun (WGS) entry which is preliminary data.</text>
</comment>
<gene>
    <name evidence="2" type="ORF">GGD50_004026</name>
</gene>
<keyword evidence="3" id="KW-1185">Reference proteome</keyword>
<sequence>MPATVYRHRLFLAGALVLAFLILAPLGVLGVAYSACHASPGGGCGDIGIVFIFFIALPVLVAVLLNVIWTAVRRLQWLKLPRWYTAFACLIIIGNIQVVMQAPALFANLSWEPMTTLFLSLFIVVTPLWIPEFTDRGDVRAFLPGTLYLLGTLQLARLAPVILYPMWILPEGLQISYAIRRVSYWGPLGLFPDTALTLAFVAVFLTMIVQWRQSCA</sequence>
<dbReference type="AlphaFoldDB" id="A0A7W9D2Z0"/>
<keyword evidence="1" id="KW-1133">Transmembrane helix</keyword>
<evidence type="ECO:0000313" key="2">
    <source>
        <dbReference type="EMBL" id="MBB5575391.1"/>
    </source>
</evidence>
<evidence type="ECO:0000313" key="3">
    <source>
        <dbReference type="Proteomes" id="UP000549882"/>
    </source>
</evidence>
<proteinExistence type="predicted"/>
<dbReference type="RefSeq" id="WP_183938693.1">
    <property type="nucleotide sequence ID" value="NZ_JACHBI010000008.1"/>
</dbReference>
<keyword evidence="1" id="KW-0472">Membrane</keyword>
<feature type="transmembrane region" description="Helical" evidence="1">
    <location>
        <begin position="142"/>
        <end position="164"/>
    </location>
</feature>
<feature type="transmembrane region" description="Helical" evidence="1">
    <location>
        <begin position="184"/>
        <end position="209"/>
    </location>
</feature>